<protein>
    <submittedName>
        <fullName evidence="1">Uncharacterized protein</fullName>
    </submittedName>
</protein>
<reference evidence="1 2" key="1">
    <citation type="submission" date="2020-05" db="EMBL/GenBank/DDBJ databases">
        <title>Vigna angularis (adzuki bean) Var. LongXiaoDou No. 4 denovo assembly.</title>
        <authorList>
            <person name="Xiang H."/>
        </authorList>
    </citation>
    <scope>NUCLEOTIDE SEQUENCE [LARGE SCALE GENOMIC DNA]</scope>
    <source>
        <tissue evidence="1">Leaf</tissue>
    </source>
</reference>
<proteinExistence type="predicted"/>
<evidence type="ECO:0000313" key="1">
    <source>
        <dbReference type="EMBL" id="KAG2396851.1"/>
    </source>
</evidence>
<comment type="caution">
    <text evidence="1">The sequence shown here is derived from an EMBL/GenBank/DDBJ whole genome shotgun (WGS) entry which is preliminary data.</text>
</comment>
<dbReference type="EMBL" id="JABFOF010000005">
    <property type="protein sequence ID" value="KAG2396851.1"/>
    <property type="molecule type" value="Genomic_DNA"/>
</dbReference>
<sequence>MGFGKCFADPCIGSPLQRLLGASNDSVAASNDCTDASRCCSLSPSTAASNDVASSFAASNHFRWCLHLIALRVVHLAASNDASALSIAAPTAASNDHGAFIFVAVRVVYLAASNDVSALLLPPPLPPFAAALFLSFPSGENPSGPIPFFPSLFHLLFSPTGWGLPLLPSPGTVVISAASPSNTVVSSSRLHLGFPQHLQ</sequence>
<evidence type="ECO:0000313" key="2">
    <source>
        <dbReference type="Proteomes" id="UP000743370"/>
    </source>
</evidence>
<gene>
    <name evidence="1" type="ORF">HKW66_Vig0231260</name>
</gene>
<dbReference type="AlphaFoldDB" id="A0A8T0KB86"/>
<dbReference type="Proteomes" id="UP000743370">
    <property type="component" value="Unassembled WGS sequence"/>
</dbReference>
<organism evidence="1 2">
    <name type="scientific">Phaseolus angularis</name>
    <name type="common">Azuki bean</name>
    <name type="synonym">Vigna angularis</name>
    <dbReference type="NCBI Taxonomy" id="3914"/>
    <lineage>
        <taxon>Eukaryota</taxon>
        <taxon>Viridiplantae</taxon>
        <taxon>Streptophyta</taxon>
        <taxon>Embryophyta</taxon>
        <taxon>Tracheophyta</taxon>
        <taxon>Spermatophyta</taxon>
        <taxon>Magnoliopsida</taxon>
        <taxon>eudicotyledons</taxon>
        <taxon>Gunneridae</taxon>
        <taxon>Pentapetalae</taxon>
        <taxon>rosids</taxon>
        <taxon>fabids</taxon>
        <taxon>Fabales</taxon>
        <taxon>Fabaceae</taxon>
        <taxon>Papilionoideae</taxon>
        <taxon>50 kb inversion clade</taxon>
        <taxon>NPAAA clade</taxon>
        <taxon>indigoferoid/millettioid clade</taxon>
        <taxon>Phaseoleae</taxon>
        <taxon>Vigna</taxon>
    </lineage>
</organism>
<name>A0A8T0KB86_PHAAN</name>
<accession>A0A8T0KB86</accession>